<feature type="domain" description="Nudix hydrolase" evidence="3">
    <location>
        <begin position="86"/>
        <end position="131"/>
    </location>
</feature>
<dbReference type="RefSeq" id="XP_009028633.1">
    <property type="nucleotide sequence ID" value="XM_009030385.1"/>
</dbReference>
<dbReference type="HOGENOM" id="CLU_1742550_0_0_1"/>
<dbReference type="Pfam" id="PF05026">
    <property type="entry name" value="DCP2"/>
    <property type="match status" value="1"/>
</dbReference>
<reference evidence="5 7" key="2">
    <citation type="journal article" date="2013" name="Nature">
        <title>Insights into bilaterian evolution from three spiralian genomes.</title>
        <authorList>
            <person name="Simakov O."/>
            <person name="Marletaz F."/>
            <person name="Cho S.J."/>
            <person name="Edsinger-Gonzales E."/>
            <person name="Havlak P."/>
            <person name="Hellsten U."/>
            <person name="Kuo D.H."/>
            <person name="Larsson T."/>
            <person name="Lv J."/>
            <person name="Arendt D."/>
            <person name="Savage R."/>
            <person name="Osoegawa K."/>
            <person name="de Jong P."/>
            <person name="Grimwood J."/>
            <person name="Chapman J.A."/>
            <person name="Shapiro H."/>
            <person name="Aerts A."/>
            <person name="Otillar R.P."/>
            <person name="Terry A.Y."/>
            <person name="Boore J.L."/>
            <person name="Grigoriev I.V."/>
            <person name="Lindberg D.R."/>
            <person name="Seaver E.C."/>
            <person name="Weisblat D.A."/>
            <person name="Putnam N.H."/>
            <person name="Rokhsar D.S."/>
        </authorList>
    </citation>
    <scope>NUCLEOTIDE SEQUENCE</scope>
</reference>
<dbReference type="InterPro" id="IPR036189">
    <property type="entry name" value="DCP2_BoxA_sf"/>
</dbReference>
<dbReference type="Gene3D" id="3.90.79.10">
    <property type="entry name" value="Nucleoside Triphosphate Pyrophosphohydrolase"/>
    <property type="match status" value="1"/>
</dbReference>
<evidence type="ECO:0000259" key="3">
    <source>
        <dbReference type="Pfam" id="PF00293"/>
    </source>
</evidence>
<evidence type="ECO:0000256" key="2">
    <source>
        <dbReference type="ARBA" id="ARBA00005279"/>
    </source>
</evidence>
<comment type="subcellular location">
    <subcellularLocation>
        <location evidence="1">Cytoplasm</location>
    </subcellularLocation>
</comment>
<dbReference type="OrthoDB" id="18996at2759"/>
<proteinExistence type="inferred from homology"/>
<dbReference type="KEGG" id="hro:HELRODRAFT_184510"/>
<keyword evidence="7" id="KW-1185">Reference proteome</keyword>
<dbReference type="GO" id="GO:0016071">
    <property type="term" value="P:mRNA metabolic process"/>
    <property type="evidence" value="ECO:0007669"/>
    <property type="project" value="UniProtKB-ARBA"/>
</dbReference>
<dbReference type="GO" id="GO:0016787">
    <property type="term" value="F:hydrolase activity"/>
    <property type="evidence" value="ECO:0007669"/>
    <property type="project" value="InterPro"/>
</dbReference>
<dbReference type="Proteomes" id="UP000015101">
    <property type="component" value="Unassembled WGS sequence"/>
</dbReference>
<evidence type="ECO:0000313" key="6">
    <source>
        <dbReference type="EnsemblMetazoa" id="HelroP184510"/>
    </source>
</evidence>
<accession>T1FLC9</accession>
<dbReference type="GeneID" id="20209628"/>
<dbReference type="SUPFAM" id="SSF140586">
    <property type="entry name" value="Dcp2 domain-like"/>
    <property type="match status" value="1"/>
</dbReference>
<dbReference type="InterPro" id="IPR000086">
    <property type="entry name" value="NUDIX_hydrolase_dom"/>
</dbReference>
<dbReference type="InterPro" id="IPR007722">
    <property type="entry name" value="DCP2_BoxA"/>
</dbReference>
<dbReference type="Pfam" id="PF00293">
    <property type="entry name" value="NUDIX"/>
    <property type="match status" value="1"/>
</dbReference>
<reference evidence="7" key="1">
    <citation type="submission" date="2012-12" db="EMBL/GenBank/DDBJ databases">
        <authorList>
            <person name="Hellsten U."/>
            <person name="Grimwood J."/>
            <person name="Chapman J.A."/>
            <person name="Shapiro H."/>
            <person name="Aerts A."/>
            <person name="Otillar R.P."/>
            <person name="Terry A.Y."/>
            <person name="Boore J.L."/>
            <person name="Simakov O."/>
            <person name="Marletaz F."/>
            <person name="Cho S.-J."/>
            <person name="Edsinger-Gonzales E."/>
            <person name="Havlak P."/>
            <person name="Kuo D.-H."/>
            <person name="Larsson T."/>
            <person name="Lv J."/>
            <person name="Arendt D."/>
            <person name="Savage R."/>
            <person name="Osoegawa K."/>
            <person name="de Jong P."/>
            <person name="Lindberg D.R."/>
            <person name="Seaver E.C."/>
            <person name="Weisblat D.A."/>
            <person name="Putnam N.H."/>
            <person name="Grigoriev I.V."/>
            <person name="Rokhsar D.S."/>
        </authorList>
    </citation>
    <scope>NUCLEOTIDE SEQUENCE</scope>
</reference>
<evidence type="ECO:0000256" key="1">
    <source>
        <dbReference type="ARBA" id="ARBA00004496"/>
    </source>
</evidence>
<evidence type="ECO:0000313" key="5">
    <source>
        <dbReference type="EMBL" id="ESN93268.1"/>
    </source>
</evidence>
<organism evidence="6 7">
    <name type="scientific">Helobdella robusta</name>
    <name type="common">Californian leech</name>
    <dbReference type="NCBI Taxonomy" id="6412"/>
    <lineage>
        <taxon>Eukaryota</taxon>
        <taxon>Metazoa</taxon>
        <taxon>Spiralia</taxon>
        <taxon>Lophotrochozoa</taxon>
        <taxon>Annelida</taxon>
        <taxon>Clitellata</taxon>
        <taxon>Hirudinea</taxon>
        <taxon>Rhynchobdellida</taxon>
        <taxon>Glossiphoniidae</taxon>
        <taxon>Helobdella</taxon>
    </lineage>
</organism>
<protein>
    <recommendedName>
        <fullName evidence="8">Nudix hydrolase domain-containing protein</fullName>
    </recommendedName>
</protein>
<sequence length="150" mass="17697">MQLRIEKIQFLFQNEEISEHFNKLMFKCEHAYWHYIDLILENPKEPGISHSEFVFQLLKCSKKTENYVDNFHKNFQKWVEYKTQIPTCGAILLDPSLQFCVMVQGSSGKWGFPKGKMGEGEEPADCAIREVSYAFLFQFKNQTMTDRICH</sequence>
<dbReference type="InParanoid" id="T1FLC9"/>
<dbReference type="STRING" id="6412.T1FLC9"/>
<evidence type="ECO:0000313" key="7">
    <source>
        <dbReference type="Proteomes" id="UP000015101"/>
    </source>
</evidence>
<dbReference type="GO" id="GO:0003723">
    <property type="term" value="F:RNA binding"/>
    <property type="evidence" value="ECO:0007669"/>
    <property type="project" value="InterPro"/>
</dbReference>
<dbReference type="GO" id="GO:0030145">
    <property type="term" value="F:manganese ion binding"/>
    <property type="evidence" value="ECO:0007669"/>
    <property type="project" value="InterPro"/>
</dbReference>
<gene>
    <name evidence="6" type="primary">20209628</name>
    <name evidence="5" type="ORF">HELRODRAFT_184510</name>
</gene>
<comment type="similarity">
    <text evidence="2">Belongs to the Nudix hydrolase family. DCP2 subfamily.</text>
</comment>
<dbReference type="GO" id="GO:0005737">
    <property type="term" value="C:cytoplasm"/>
    <property type="evidence" value="ECO:0007669"/>
    <property type="project" value="UniProtKB-SubCell"/>
</dbReference>
<dbReference type="Gene3D" id="1.10.10.1050">
    <property type="entry name" value="Dcp2, box A domain"/>
    <property type="match status" value="1"/>
</dbReference>
<reference evidence="6" key="3">
    <citation type="submission" date="2015-06" db="UniProtKB">
        <authorList>
            <consortium name="EnsemblMetazoa"/>
        </authorList>
    </citation>
    <scope>IDENTIFICATION</scope>
</reference>
<evidence type="ECO:0008006" key="8">
    <source>
        <dbReference type="Google" id="ProtNLM"/>
    </source>
</evidence>
<dbReference type="CTD" id="20209628"/>
<dbReference type="AlphaFoldDB" id="T1FLC9"/>
<dbReference type="EMBL" id="KB097626">
    <property type="protein sequence ID" value="ESN93268.1"/>
    <property type="molecule type" value="Genomic_DNA"/>
</dbReference>
<dbReference type="EnsemblMetazoa" id="HelroT184510">
    <property type="protein sequence ID" value="HelroP184510"/>
    <property type="gene ID" value="HelroG184510"/>
</dbReference>
<feature type="domain" description="mRNA decapping protein 2 Box A" evidence="4">
    <location>
        <begin position="15"/>
        <end position="81"/>
    </location>
</feature>
<dbReference type="InterPro" id="IPR015797">
    <property type="entry name" value="NUDIX_hydrolase-like_dom_sf"/>
</dbReference>
<name>T1FLC9_HELRO</name>
<dbReference type="EMBL" id="AMQM01010327">
    <property type="status" value="NOT_ANNOTATED_CDS"/>
    <property type="molecule type" value="Genomic_DNA"/>
</dbReference>
<dbReference type="PANTHER" id="PTHR23114:SF17">
    <property type="entry name" value="M7GPPPN-MRNA HYDROLASE"/>
    <property type="match status" value="1"/>
</dbReference>
<evidence type="ECO:0000259" key="4">
    <source>
        <dbReference type="Pfam" id="PF05026"/>
    </source>
</evidence>
<dbReference type="eggNOG" id="KOG2937">
    <property type="taxonomic scope" value="Eukaryota"/>
</dbReference>
<dbReference type="SUPFAM" id="SSF55811">
    <property type="entry name" value="Nudix"/>
    <property type="match status" value="1"/>
</dbReference>
<dbReference type="PANTHER" id="PTHR23114">
    <property type="entry name" value="M7GPPPN-MRNA HYDROLASE"/>
    <property type="match status" value="1"/>
</dbReference>